<feature type="region of interest" description="Disordered" evidence="1">
    <location>
        <begin position="357"/>
        <end position="418"/>
    </location>
</feature>
<accession>A0A5M9JLZ9</accession>
<comment type="caution">
    <text evidence="2">The sequence shown here is derived from an EMBL/GenBank/DDBJ whole genome shotgun (WGS) entry which is preliminary data.</text>
</comment>
<evidence type="ECO:0000256" key="1">
    <source>
        <dbReference type="SAM" id="MobiDB-lite"/>
    </source>
</evidence>
<evidence type="ECO:0000313" key="3">
    <source>
        <dbReference type="Proteomes" id="UP000322873"/>
    </source>
</evidence>
<organism evidence="2 3">
    <name type="scientific">Monilinia fructicola</name>
    <name type="common">Brown rot fungus</name>
    <name type="synonym">Ciboria fructicola</name>
    <dbReference type="NCBI Taxonomy" id="38448"/>
    <lineage>
        <taxon>Eukaryota</taxon>
        <taxon>Fungi</taxon>
        <taxon>Dikarya</taxon>
        <taxon>Ascomycota</taxon>
        <taxon>Pezizomycotina</taxon>
        <taxon>Leotiomycetes</taxon>
        <taxon>Helotiales</taxon>
        <taxon>Sclerotiniaceae</taxon>
        <taxon>Monilinia</taxon>
    </lineage>
</organism>
<evidence type="ECO:0000313" key="2">
    <source>
        <dbReference type="EMBL" id="KAA8570281.1"/>
    </source>
</evidence>
<gene>
    <name evidence="2" type="ORF">EYC84_002588</name>
</gene>
<sequence length="642" mass="73531">MNNFYFFRAYFARLSSMLSFAGAFCGEALNCFRLGVLHPRLFHWAQRRMRGRGFQPHARVACELVVVSMDCKALLRRYVLVSRPSKWAWSDRVVVQSPVQNITDESVIPVRRFNGDDENSVCFMPIQDIEKDGSIAYKNAMVTSTATMIDVHGVALFESNSQDFDYCPGDKFWLFITANRNGYTHEAPVINLRTMKAGSVPIFHVCWFPKMHGPGNEVWTFGGSIRRLKHSGRNLYTFWTWGICQYLDGKPAITKDIQIPERNISTDEQQWLLPDASRSLFSQIYKNMLKVNQLIISPFSSPQPSPAQIKSRKVLYRSLCTPPTSPNTDNLEEGSRHSPSLTFNRLDGPIWESILNFASKGTPKPPQNSFIHPQRILSSSDRRKYRRTEVDVDTQSNYRSSNKSVKPPARLPSLTTDNDDFRPCSDDLRELILDQGREGIPVLSAAHPCLRTNPTIISERYQTRKNTPTVEFLTSKRNFISGLCDRGKDDCEWSLRFMSKHYHPDHRKCISAKNLPDHEHCVSAERALPNSAGPCLLNEGAREHECCVWKVEDTKDWPAHIKKEFDMSKINEARKYLTASYDVSFQFADQIKDESKKIKEEMWVPTVFDDFLDGCGKWLQHEVSNQDQLHGKDFGKPVCSSC</sequence>
<dbReference type="VEuPathDB" id="FungiDB:MFRU_005g03690"/>
<dbReference type="Proteomes" id="UP000322873">
    <property type="component" value="Unassembled WGS sequence"/>
</dbReference>
<dbReference type="AlphaFoldDB" id="A0A5M9JLZ9"/>
<proteinExistence type="predicted"/>
<feature type="region of interest" description="Disordered" evidence="1">
    <location>
        <begin position="319"/>
        <end position="339"/>
    </location>
</feature>
<name>A0A5M9JLZ9_MONFR</name>
<reference evidence="2 3" key="1">
    <citation type="submission" date="2019-06" db="EMBL/GenBank/DDBJ databases">
        <title>Genome Sequence of the Brown Rot Fungal Pathogen Monilinia fructicola.</title>
        <authorList>
            <person name="De Miccolis Angelini R.M."/>
            <person name="Landi L."/>
            <person name="Abate D."/>
            <person name="Pollastro S."/>
            <person name="Romanazzi G."/>
            <person name="Faretra F."/>
        </authorList>
    </citation>
    <scope>NUCLEOTIDE SEQUENCE [LARGE SCALE GENOMIC DNA]</scope>
    <source>
        <strain evidence="2 3">Mfrc123</strain>
    </source>
</reference>
<dbReference type="EMBL" id="VICG01000007">
    <property type="protein sequence ID" value="KAA8570281.1"/>
    <property type="molecule type" value="Genomic_DNA"/>
</dbReference>
<protein>
    <submittedName>
        <fullName evidence="2">Uncharacterized protein</fullName>
    </submittedName>
</protein>
<feature type="compositionally biased region" description="Polar residues" evidence="1">
    <location>
        <begin position="367"/>
        <end position="379"/>
    </location>
</feature>
<keyword evidence="3" id="KW-1185">Reference proteome</keyword>
<feature type="compositionally biased region" description="Polar residues" evidence="1">
    <location>
        <begin position="393"/>
        <end position="404"/>
    </location>
</feature>